<dbReference type="InterPro" id="IPR022496">
    <property type="entry name" value="T6A_TsaB"/>
</dbReference>
<dbReference type="RefSeq" id="WP_319806453.1">
    <property type="nucleotide sequence ID" value="NZ_CP107052.1"/>
</dbReference>
<sequence length="229" mass="24053">MTEVRDPAAVNVRQNLRMLVINAAPAAEAPGGVIAALSGGEVISQCALLGRGASEVMVALLQEVLDAAGWRKNGPDAITVVRGPGSFTGLRASLALAAGLAKAYECPLHGVSIGACYRAETETRDVWTAIRARRNRIFLERPDGTFWAGAPDSVNVPSGQLIVGDASSWLYDRLATTHRFRSDMDQQPSPGAIAAAAQNVPPMESVTPLYVDPPEAKPPLAGLRPAPIP</sequence>
<dbReference type="SUPFAM" id="SSF53067">
    <property type="entry name" value="Actin-like ATPase domain"/>
    <property type="match status" value="1"/>
</dbReference>
<dbReference type="EC" id="2.3.1.234" evidence="3"/>
<evidence type="ECO:0000259" key="2">
    <source>
        <dbReference type="Pfam" id="PF00814"/>
    </source>
</evidence>
<protein>
    <submittedName>
        <fullName evidence="3">tRNA (Adenosine(37)-N6)-threonylcarbamoyltransferase complex dimerization subunit type 1 TsaB</fullName>
        <ecNumber evidence="3">2.3.1.234</ecNumber>
    </submittedName>
</protein>
<keyword evidence="3" id="KW-0808">Transferase</keyword>
<dbReference type="Gene3D" id="3.30.420.40">
    <property type="match status" value="1"/>
</dbReference>
<dbReference type="GO" id="GO:0061711">
    <property type="term" value="F:tRNA N(6)-L-threonylcarbamoyladenine synthase activity"/>
    <property type="evidence" value="ECO:0007669"/>
    <property type="project" value="UniProtKB-EC"/>
</dbReference>
<dbReference type="InterPro" id="IPR000905">
    <property type="entry name" value="Gcp-like_dom"/>
</dbReference>
<dbReference type="EMBL" id="CP107052">
    <property type="protein sequence ID" value="UYH50862.1"/>
    <property type="molecule type" value="Genomic_DNA"/>
</dbReference>
<dbReference type="InterPro" id="IPR043129">
    <property type="entry name" value="ATPase_NBD"/>
</dbReference>
<keyword evidence="3" id="KW-0012">Acyltransferase</keyword>
<feature type="region of interest" description="Disordered" evidence="1">
    <location>
        <begin position="205"/>
        <end position="229"/>
    </location>
</feature>
<dbReference type="NCBIfam" id="TIGR03725">
    <property type="entry name" value="T6A_YeaZ"/>
    <property type="match status" value="1"/>
</dbReference>
<gene>
    <name evidence="3" type="primary">tsaB</name>
    <name evidence="3" type="ORF">N5W20_07055</name>
</gene>
<evidence type="ECO:0000256" key="1">
    <source>
        <dbReference type="SAM" id="MobiDB-lite"/>
    </source>
</evidence>
<organism evidence="3 4">
    <name type="scientific">Candidatus Kirkpatrickella diaphorinae</name>
    <dbReference type="NCBI Taxonomy" id="2984322"/>
    <lineage>
        <taxon>Bacteria</taxon>
        <taxon>Pseudomonadati</taxon>
        <taxon>Pseudomonadota</taxon>
        <taxon>Alphaproteobacteria</taxon>
        <taxon>Acetobacterales</taxon>
        <taxon>Acetobacteraceae</taxon>
        <taxon>Candidatus Kirkpatrickella</taxon>
    </lineage>
</organism>
<feature type="domain" description="Gcp-like" evidence="2">
    <location>
        <begin position="53"/>
        <end position="138"/>
    </location>
</feature>
<proteinExistence type="predicted"/>
<dbReference type="Pfam" id="PF00814">
    <property type="entry name" value="TsaD"/>
    <property type="match status" value="1"/>
</dbReference>
<evidence type="ECO:0000313" key="4">
    <source>
        <dbReference type="Proteomes" id="UP001163831"/>
    </source>
</evidence>
<name>A0ABY6GHR9_9PROT</name>
<dbReference type="Proteomes" id="UP001163831">
    <property type="component" value="Chromosome"/>
</dbReference>
<evidence type="ECO:0000313" key="3">
    <source>
        <dbReference type="EMBL" id="UYH50862.1"/>
    </source>
</evidence>
<reference evidence="3" key="1">
    <citation type="submission" date="2022-10" db="EMBL/GenBank/DDBJ databases">
        <title>Candidatus Kirkpatrella diaphorinas gen. nov., sp. nov., an uncultured endosymbiont identified in a population of Diaphorina citri from Hawaii.</title>
        <authorList>
            <person name="Henry E.M."/>
            <person name="Carlson C.R."/>
            <person name="Kuo Y.-W."/>
        </authorList>
    </citation>
    <scope>NUCLEOTIDE SEQUENCE</scope>
    <source>
        <strain evidence="3">CADCRV1</strain>
    </source>
</reference>
<accession>A0ABY6GHR9</accession>
<keyword evidence="4" id="KW-1185">Reference proteome</keyword>